<dbReference type="SMART" id="SM00013">
    <property type="entry name" value="LRRNT"/>
    <property type="match status" value="1"/>
</dbReference>
<dbReference type="Proteomes" id="UP000261520">
    <property type="component" value="Unplaced"/>
</dbReference>
<dbReference type="SUPFAM" id="SSF52058">
    <property type="entry name" value="L domain-like"/>
    <property type="match status" value="1"/>
</dbReference>
<keyword evidence="1" id="KW-0433">Leucine-rich repeat</keyword>
<dbReference type="PANTHER" id="PTHR45712:SF18">
    <property type="entry name" value="PODOCAN-LIKE PROTEIN 1"/>
    <property type="match status" value="1"/>
</dbReference>
<evidence type="ECO:0000256" key="3">
    <source>
        <dbReference type="ARBA" id="ARBA00022737"/>
    </source>
</evidence>
<evidence type="ECO:0000313" key="8">
    <source>
        <dbReference type="Proteomes" id="UP000261520"/>
    </source>
</evidence>
<feature type="compositionally biased region" description="Polar residues" evidence="5">
    <location>
        <begin position="112"/>
        <end position="122"/>
    </location>
</feature>
<dbReference type="AlphaFoldDB" id="A0A3B3ZHZ0"/>
<dbReference type="Pfam" id="PF01462">
    <property type="entry name" value="LRRNT"/>
    <property type="match status" value="1"/>
</dbReference>
<dbReference type="Ensembl" id="ENSPMGT00000004485.1">
    <property type="protein sequence ID" value="ENSPMGP00000004222.1"/>
    <property type="gene ID" value="ENSPMGG00000003605.1"/>
</dbReference>
<dbReference type="InterPro" id="IPR000372">
    <property type="entry name" value="LRRNT"/>
</dbReference>
<dbReference type="GO" id="GO:0005615">
    <property type="term" value="C:extracellular space"/>
    <property type="evidence" value="ECO:0007669"/>
    <property type="project" value="TreeGrafter"/>
</dbReference>
<reference evidence="7" key="2">
    <citation type="submission" date="2025-09" db="UniProtKB">
        <authorList>
            <consortium name="Ensembl"/>
        </authorList>
    </citation>
    <scope>IDENTIFICATION</scope>
</reference>
<keyword evidence="3" id="KW-0677">Repeat</keyword>
<keyword evidence="4" id="KW-0325">Glycoprotein</keyword>
<evidence type="ECO:0000256" key="5">
    <source>
        <dbReference type="SAM" id="MobiDB-lite"/>
    </source>
</evidence>
<dbReference type="Pfam" id="PF13855">
    <property type="entry name" value="LRR_8"/>
    <property type="match status" value="3"/>
</dbReference>
<evidence type="ECO:0000256" key="4">
    <source>
        <dbReference type="ARBA" id="ARBA00023180"/>
    </source>
</evidence>
<organism evidence="7 8">
    <name type="scientific">Periophthalmus magnuspinnatus</name>
    <dbReference type="NCBI Taxonomy" id="409849"/>
    <lineage>
        <taxon>Eukaryota</taxon>
        <taxon>Metazoa</taxon>
        <taxon>Chordata</taxon>
        <taxon>Craniata</taxon>
        <taxon>Vertebrata</taxon>
        <taxon>Euteleostomi</taxon>
        <taxon>Actinopterygii</taxon>
        <taxon>Neopterygii</taxon>
        <taxon>Teleostei</taxon>
        <taxon>Neoteleostei</taxon>
        <taxon>Acanthomorphata</taxon>
        <taxon>Gobiaria</taxon>
        <taxon>Gobiiformes</taxon>
        <taxon>Gobioidei</taxon>
        <taxon>Gobiidae</taxon>
        <taxon>Oxudercinae</taxon>
        <taxon>Periophthalmus</taxon>
    </lineage>
</organism>
<keyword evidence="2" id="KW-0732">Signal</keyword>
<feature type="region of interest" description="Disordered" evidence="5">
    <location>
        <begin position="100"/>
        <end position="122"/>
    </location>
</feature>
<reference evidence="7" key="1">
    <citation type="submission" date="2025-08" db="UniProtKB">
        <authorList>
            <consortium name="Ensembl"/>
        </authorList>
    </citation>
    <scope>IDENTIFICATION</scope>
</reference>
<feature type="compositionally biased region" description="Polar residues" evidence="5">
    <location>
        <begin position="228"/>
        <end position="238"/>
    </location>
</feature>
<dbReference type="InterPro" id="IPR032675">
    <property type="entry name" value="LRR_dom_sf"/>
</dbReference>
<dbReference type="InterPro" id="IPR001611">
    <property type="entry name" value="Leu-rich_rpt"/>
</dbReference>
<sequence length="653" mass="72684">MHCFIFCSGQVKMILTELEHALLAENEEEKFEVRQNFKAGLIPDVKLHSNKASEEGLTPEAQTMISGKTVNSYSSNEDYDDTQRLMWEEEERMLVAGLHLDKKRERKKKTKSSPNASNNNAQTIIPILPTLVPLSSAHLSSPDISPNPTVVPVAIGDVKSGSLLEDLVAEVLLTPTRSSTLDVNKGHSLVDVRIHTANNEDSRKQIGTSIGPADRTFSYNAQAAMLSSTKTQPSNVTEVSEKSAQSKSNNKKAIKKMGKNTSNAQKQPQHLPYFMDNYCPPECACYGRVVQCSDKGVDRVPYGIPYNSRYVLLMNNHIDRIQLDLFSEYNTMEFLALTNNRLTDGAIEGAFEGVPVLKRLYLDTNQLQSVPNDLPTSLEELRLDNNQVEGMSETAWTHCPGLLILSMSNNSLGNGTQSLPIAVLSPLCKLRALNLDHNQLTSVPLGLPLSIKELYLKGNRIEEFRNGAFDGKSELVVLDLSKNRLTNKGLHKDSLVNATHLESLNLEGNRLKQIPQHLPLSLKTLNLESNFIRSIKKRAFGALKNLEHLGLTKNKIFKVAVGAFRTLPVLHQLDLGHNRLRQVPRQLPKSLHSVSLTHNTIQTVPRDSFCWGNTTLSLSGLVRVQLQNNAIDLSNIDTQAFRCLRGFQVVNFY</sequence>
<dbReference type="InterPro" id="IPR050333">
    <property type="entry name" value="SLRP"/>
</dbReference>
<feature type="domain" description="LRRNT" evidence="6">
    <location>
        <begin position="278"/>
        <end position="310"/>
    </location>
</feature>
<dbReference type="Gene3D" id="3.80.10.10">
    <property type="entry name" value="Ribonuclease Inhibitor"/>
    <property type="match status" value="5"/>
</dbReference>
<proteinExistence type="predicted"/>
<dbReference type="SMART" id="SM00369">
    <property type="entry name" value="LRR_TYP"/>
    <property type="match status" value="9"/>
</dbReference>
<dbReference type="InterPro" id="IPR003591">
    <property type="entry name" value="Leu-rich_rpt_typical-subtyp"/>
</dbReference>
<evidence type="ECO:0000259" key="6">
    <source>
        <dbReference type="SMART" id="SM00013"/>
    </source>
</evidence>
<name>A0A3B3ZHZ0_9GOBI</name>
<dbReference type="STRING" id="409849.ENSPMGP00000004222"/>
<evidence type="ECO:0000256" key="1">
    <source>
        <dbReference type="ARBA" id="ARBA00022614"/>
    </source>
</evidence>
<protein>
    <recommendedName>
        <fullName evidence="6">LRRNT domain-containing protein</fullName>
    </recommendedName>
</protein>
<evidence type="ECO:0000256" key="2">
    <source>
        <dbReference type="ARBA" id="ARBA00022729"/>
    </source>
</evidence>
<accession>A0A3B3ZHZ0</accession>
<feature type="region of interest" description="Disordered" evidence="5">
    <location>
        <begin position="228"/>
        <end position="254"/>
    </location>
</feature>
<evidence type="ECO:0000313" key="7">
    <source>
        <dbReference type="Ensembl" id="ENSPMGP00000004222.1"/>
    </source>
</evidence>
<keyword evidence="8" id="KW-1185">Reference proteome</keyword>
<dbReference type="PROSITE" id="PS51450">
    <property type="entry name" value="LRR"/>
    <property type="match status" value="2"/>
</dbReference>
<dbReference type="PANTHER" id="PTHR45712">
    <property type="entry name" value="AGAP008170-PA"/>
    <property type="match status" value="1"/>
</dbReference>